<evidence type="ECO:0000256" key="4">
    <source>
        <dbReference type="ARBA" id="ARBA00022989"/>
    </source>
</evidence>
<evidence type="ECO:0000313" key="8">
    <source>
        <dbReference type="Proteomes" id="UP001589605"/>
    </source>
</evidence>
<name>A0ABV5F0I2_9FLAO</name>
<comment type="subcellular location">
    <subcellularLocation>
        <location evidence="1">Cell membrane</location>
        <topology evidence="1">Multi-pass membrane protein</topology>
    </subcellularLocation>
</comment>
<evidence type="ECO:0000256" key="1">
    <source>
        <dbReference type="ARBA" id="ARBA00004651"/>
    </source>
</evidence>
<evidence type="ECO:0000256" key="6">
    <source>
        <dbReference type="SAM" id="Phobius"/>
    </source>
</evidence>
<dbReference type="InterPro" id="IPR001123">
    <property type="entry name" value="LeuE-type"/>
</dbReference>
<feature type="transmembrane region" description="Helical" evidence="6">
    <location>
        <begin position="41"/>
        <end position="65"/>
    </location>
</feature>
<gene>
    <name evidence="7" type="ORF">ACFFVB_07360</name>
</gene>
<dbReference type="PIRSF" id="PIRSF006324">
    <property type="entry name" value="LeuE"/>
    <property type="match status" value="1"/>
</dbReference>
<keyword evidence="8" id="KW-1185">Reference proteome</keyword>
<dbReference type="Proteomes" id="UP001589605">
    <property type="component" value="Unassembled WGS sequence"/>
</dbReference>
<evidence type="ECO:0000256" key="2">
    <source>
        <dbReference type="ARBA" id="ARBA00022475"/>
    </source>
</evidence>
<proteinExistence type="predicted"/>
<feature type="transmembrane region" description="Helical" evidence="6">
    <location>
        <begin position="126"/>
        <end position="143"/>
    </location>
</feature>
<keyword evidence="5 6" id="KW-0472">Membrane</keyword>
<keyword evidence="3 6" id="KW-0812">Transmembrane</keyword>
<feature type="transmembrane region" description="Helical" evidence="6">
    <location>
        <begin position="149"/>
        <end position="175"/>
    </location>
</feature>
<feature type="transmembrane region" description="Helical" evidence="6">
    <location>
        <begin position="6"/>
        <end position="29"/>
    </location>
</feature>
<evidence type="ECO:0000256" key="5">
    <source>
        <dbReference type="ARBA" id="ARBA00023136"/>
    </source>
</evidence>
<evidence type="ECO:0000256" key="3">
    <source>
        <dbReference type="ARBA" id="ARBA00022692"/>
    </source>
</evidence>
<evidence type="ECO:0000313" key="7">
    <source>
        <dbReference type="EMBL" id="MFB9052895.1"/>
    </source>
</evidence>
<dbReference type="Pfam" id="PF01810">
    <property type="entry name" value="LysE"/>
    <property type="match status" value="1"/>
</dbReference>
<dbReference type="PANTHER" id="PTHR30086">
    <property type="entry name" value="ARGININE EXPORTER PROTEIN ARGO"/>
    <property type="match status" value="1"/>
</dbReference>
<organism evidence="7 8">
    <name type="scientific">Formosa undariae</name>
    <dbReference type="NCBI Taxonomy" id="1325436"/>
    <lineage>
        <taxon>Bacteria</taxon>
        <taxon>Pseudomonadati</taxon>
        <taxon>Bacteroidota</taxon>
        <taxon>Flavobacteriia</taxon>
        <taxon>Flavobacteriales</taxon>
        <taxon>Flavobacteriaceae</taxon>
        <taxon>Formosa</taxon>
    </lineage>
</organism>
<keyword evidence="2" id="KW-1003">Cell membrane</keyword>
<dbReference type="RefSeq" id="WP_382382070.1">
    <property type="nucleotide sequence ID" value="NZ_JBHMEZ010000003.1"/>
</dbReference>
<dbReference type="EMBL" id="JBHMEZ010000003">
    <property type="protein sequence ID" value="MFB9052895.1"/>
    <property type="molecule type" value="Genomic_DNA"/>
</dbReference>
<comment type="caution">
    <text evidence="7">The sequence shown here is derived from an EMBL/GenBank/DDBJ whole genome shotgun (WGS) entry which is preliminary data.</text>
</comment>
<feature type="transmembrane region" description="Helical" evidence="6">
    <location>
        <begin position="71"/>
        <end position="88"/>
    </location>
</feature>
<reference evidence="7 8" key="1">
    <citation type="submission" date="2024-09" db="EMBL/GenBank/DDBJ databases">
        <authorList>
            <person name="Sun Q."/>
            <person name="Mori K."/>
        </authorList>
    </citation>
    <scope>NUCLEOTIDE SEQUENCE [LARGE SCALE GENOMIC DNA]</scope>
    <source>
        <strain evidence="7 8">CECT 8286</strain>
    </source>
</reference>
<dbReference type="PANTHER" id="PTHR30086:SF20">
    <property type="entry name" value="ARGININE EXPORTER PROTEIN ARGO-RELATED"/>
    <property type="match status" value="1"/>
</dbReference>
<protein>
    <submittedName>
        <fullName evidence="7">LysE family translocator</fullName>
    </submittedName>
</protein>
<feature type="transmembrane region" description="Helical" evidence="6">
    <location>
        <begin position="187"/>
        <end position="205"/>
    </location>
</feature>
<accession>A0ABV5F0I2</accession>
<sequence>MNIDILISFAIATSILAIAPGPDNIYVLMQSITNGKSFGMATVFGLISGCLVHTTLVAFGVSAIIKSSESIFFFIKLLGASYLLYLAYKVYKSDAEVLLSTQNVQDKTWPQLFKQGFIMNVLNPKVSIFFLAFFPGFLFSSTLSTVKQFYILGFIFMGVSFVIFSILAILAGSISEYIKQHKGVGPFLKWMQVVVFTGIAIFILISEK</sequence>
<keyword evidence="4 6" id="KW-1133">Transmembrane helix</keyword>